<comment type="cofactor">
    <cofactor evidence="1">
        <name>FMN</name>
        <dbReference type="ChEBI" id="CHEBI:58210"/>
    </cofactor>
</comment>
<dbReference type="InterPro" id="IPR052174">
    <property type="entry name" value="Flavoredoxin"/>
</dbReference>
<dbReference type="Gene3D" id="2.30.110.10">
    <property type="entry name" value="Electron Transport, Fmn-binding Protein, Chain A"/>
    <property type="match status" value="1"/>
</dbReference>
<evidence type="ECO:0000256" key="3">
    <source>
        <dbReference type="ARBA" id="ARBA00038054"/>
    </source>
</evidence>
<sequence>MTFPSIQRRHITPSVLYPGTPVLLMTTLNPDGSTNISPLSSFWALGNRVVLGLGTQGQGYANLQQHNGCVLNFPSAAQAAQVEAIARATGRDPVPAAKQAMGYVHVRDKFALAGLSAVPSVQVEPATIAECPLQVEVTMMAMHRPSDDDDQGFVIAEGQIRCVHAHENITLAGTEHIDVTRWKPLIYLFRHYLGVGAPVGRNFREETHIAIPEQA</sequence>
<evidence type="ECO:0000259" key="4">
    <source>
        <dbReference type="Pfam" id="PF01613"/>
    </source>
</evidence>
<dbReference type="Pfam" id="PF01613">
    <property type="entry name" value="Flavin_Reduct"/>
    <property type="match status" value="1"/>
</dbReference>
<keyword evidence="2" id="KW-0285">Flavoprotein</keyword>
<accession>A0A1A6XQB6</accession>
<dbReference type="AlphaFoldDB" id="A0A1A6XQB6"/>
<dbReference type="PANTHER" id="PTHR43567">
    <property type="entry name" value="FLAVOREDOXIN-RELATED-RELATED"/>
    <property type="match status" value="1"/>
</dbReference>
<protein>
    <recommendedName>
        <fullName evidence="4">Flavin reductase like domain-containing protein</fullName>
    </recommendedName>
</protein>
<comment type="caution">
    <text evidence="5">The sequence shown here is derived from an EMBL/GenBank/DDBJ whole genome shotgun (WGS) entry which is preliminary data.</text>
</comment>
<proteinExistence type="inferred from homology"/>
<organism evidence="5 6">
    <name type="scientific">Stenotrophomonas maltophilia</name>
    <name type="common">Pseudomonas maltophilia</name>
    <name type="synonym">Xanthomonas maltophilia</name>
    <dbReference type="NCBI Taxonomy" id="40324"/>
    <lineage>
        <taxon>Bacteria</taxon>
        <taxon>Pseudomonadati</taxon>
        <taxon>Pseudomonadota</taxon>
        <taxon>Gammaproteobacteria</taxon>
        <taxon>Lysobacterales</taxon>
        <taxon>Lysobacteraceae</taxon>
        <taxon>Stenotrophomonas</taxon>
        <taxon>Stenotrophomonas maltophilia group</taxon>
    </lineage>
</organism>
<evidence type="ECO:0000313" key="6">
    <source>
        <dbReference type="Proteomes" id="UP000092256"/>
    </source>
</evidence>
<evidence type="ECO:0000256" key="1">
    <source>
        <dbReference type="ARBA" id="ARBA00001917"/>
    </source>
</evidence>
<dbReference type="Proteomes" id="UP000092256">
    <property type="component" value="Unassembled WGS sequence"/>
</dbReference>
<evidence type="ECO:0000313" key="5">
    <source>
        <dbReference type="EMBL" id="OBU64796.1"/>
    </source>
</evidence>
<gene>
    <name evidence="5" type="ORF">A9K58_16235</name>
</gene>
<dbReference type="GO" id="GO:0016646">
    <property type="term" value="F:oxidoreductase activity, acting on the CH-NH group of donors, NAD or NADP as acceptor"/>
    <property type="evidence" value="ECO:0007669"/>
    <property type="project" value="UniProtKB-ARBA"/>
</dbReference>
<dbReference type="EMBL" id="LYVJ01000013">
    <property type="protein sequence ID" value="OBU64796.1"/>
    <property type="molecule type" value="Genomic_DNA"/>
</dbReference>
<evidence type="ECO:0000256" key="2">
    <source>
        <dbReference type="ARBA" id="ARBA00022630"/>
    </source>
</evidence>
<dbReference type="GO" id="GO:0010181">
    <property type="term" value="F:FMN binding"/>
    <property type="evidence" value="ECO:0007669"/>
    <property type="project" value="InterPro"/>
</dbReference>
<dbReference type="SUPFAM" id="SSF50475">
    <property type="entry name" value="FMN-binding split barrel"/>
    <property type="match status" value="1"/>
</dbReference>
<dbReference type="PANTHER" id="PTHR43567:SF1">
    <property type="entry name" value="FLAVOREDOXIN"/>
    <property type="match status" value="1"/>
</dbReference>
<reference evidence="5 6" key="1">
    <citation type="submission" date="2016-05" db="EMBL/GenBank/DDBJ databases">
        <title>Draft Genome Sequences of Stenotrophomonas maltophilia Strains Sm32COP, Sm41DVV, Sm46PAILV, SmF3, SmF22, SmSOFb1 and SmCVFa1, Isolated from Different Manures, in France.</title>
        <authorList>
            <person name="Nazaret S."/>
            <person name="Bodilis J."/>
        </authorList>
    </citation>
    <scope>NUCLEOTIDE SEQUENCE [LARGE SCALE GENOMIC DNA]</scope>
    <source>
        <strain evidence="5 6">Sm46PAILV</strain>
    </source>
</reference>
<dbReference type="InterPro" id="IPR012349">
    <property type="entry name" value="Split_barrel_FMN-bd"/>
</dbReference>
<name>A0A1A6XQB6_STEMA</name>
<feature type="domain" description="Flavin reductase like" evidence="4">
    <location>
        <begin position="20"/>
        <end position="193"/>
    </location>
</feature>
<comment type="similarity">
    <text evidence="3">Belongs to the flavoredoxin family.</text>
</comment>
<dbReference type="InterPro" id="IPR002563">
    <property type="entry name" value="Flavin_Rdtase-like_dom"/>
</dbReference>